<protein>
    <recommendedName>
        <fullName evidence="3">Lipoprotein</fullName>
    </recommendedName>
</protein>
<keyword evidence="2" id="KW-1185">Reference proteome</keyword>
<comment type="caution">
    <text evidence="1">The sequence shown here is derived from an EMBL/GenBank/DDBJ whole genome shotgun (WGS) entry which is preliminary data.</text>
</comment>
<reference evidence="2" key="1">
    <citation type="journal article" date="2019" name="Int. J. Syst. Evol. Microbiol.">
        <title>The Global Catalogue of Microorganisms (GCM) 10K type strain sequencing project: providing services to taxonomists for standard genome sequencing and annotation.</title>
        <authorList>
            <consortium name="The Broad Institute Genomics Platform"/>
            <consortium name="The Broad Institute Genome Sequencing Center for Infectious Disease"/>
            <person name="Wu L."/>
            <person name="Ma J."/>
        </authorList>
    </citation>
    <scope>NUCLEOTIDE SEQUENCE [LARGE SCALE GENOMIC DNA]</scope>
    <source>
        <strain evidence="2">JCM 18657</strain>
    </source>
</reference>
<dbReference type="EMBL" id="JBHTGQ010000018">
    <property type="protein sequence ID" value="MFC7749976.1"/>
    <property type="molecule type" value="Genomic_DNA"/>
</dbReference>
<name>A0ABW2V5A5_9BACL</name>
<gene>
    <name evidence="1" type="ORF">ACFQWB_08475</name>
</gene>
<dbReference type="PROSITE" id="PS51257">
    <property type="entry name" value="PROKAR_LIPOPROTEIN"/>
    <property type="match status" value="1"/>
</dbReference>
<evidence type="ECO:0008006" key="3">
    <source>
        <dbReference type="Google" id="ProtNLM"/>
    </source>
</evidence>
<proteinExistence type="predicted"/>
<organism evidence="1 2">
    <name type="scientific">Paenibacillus thermoaerophilus</name>
    <dbReference type="NCBI Taxonomy" id="1215385"/>
    <lineage>
        <taxon>Bacteria</taxon>
        <taxon>Bacillati</taxon>
        <taxon>Bacillota</taxon>
        <taxon>Bacilli</taxon>
        <taxon>Bacillales</taxon>
        <taxon>Paenibacillaceae</taxon>
        <taxon>Paenibacillus</taxon>
    </lineage>
</organism>
<dbReference type="Proteomes" id="UP001596528">
    <property type="component" value="Unassembled WGS sequence"/>
</dbReference>
<evidence type="ECO:0000313" key="2">
    <source>
        <dbReference type="Proteomes" id="UP001596528"/>
    </source>
</evidence>
<dbReference type="RefSeq" id="WP_138788261.1">
    <property type="nucleotide sequence ID" value="NZ_JBHTGQ010000018.1"/>
</dbReference>
<evidence type="ECO:0000313" key="1">
    <source>
        <dbReference type="EMBL" id="MFC7749976.1"/>
    </source>
</evidence>
<sequence>MKAWRLTTAVLLLLSVLLTGCGGPKADLTVFIMPPNGISHDATEKLKEDLQARVGDAMTVDVLGSIIFSIEKLIVEIAAGGHGIFVLPEEQIKSFAANGESFVNLEPYFDKAAYPSGVIEVVDRNKDVETRRTHLYVLPLEGTKWLNSVQYKGAPLYAFIPLNAPDVEKSVAVLKVLTEKA</sequence>
<accession>A0ABW2V5A5</accession>